<feature type="non-terminal residue" evidence="2">
    <location>
        <position position="1"/>
    </location>
</feature>
<gene>
    <name evidence="2" type="ORF">BaRGS_00034577</name>
</gene>
<sequence>RLQAGAASPHENVPVAIDPSPVDSTPAPRVSFPVTPPRTGHGVLLAVSPSCDRDTPTYPSTGLGQDKPGSPLLFPPIADQSDPLELTSGGLTAPRSPVMSRSDCDDATPASTEPGPAEHPPALLPAPRNSYVICSHS</sequence>
<keyword evidence="3" id="KW-1185">Reference proteome</keyword>
<evidence type="ECO:0000256" key="1">
    <source>
        <dbReference type="SAM" id="MobiDB-lite"/>
    </source>
</evidence>
<protein>
    <submittedName>
        <fullName evidence="2">Uncharacterized protein</fullName>
    </submittedName>
</protein>
<feature type="non-terminal residue" evidence="2">
    <location>
        <position position="137"/>
    </location>
</feature>
<organism evidence="2 3">
    <name type="scientific">Batillaria attramentaria</name>
    <dbReference type="NCBI Taxonomy" id="370345"/>
    <lineage>
        <taxon>Eukaryota</taxon>
        <taxon>Metazoa</taxon>
        <taxon>Spiralia</taxon>
        <taxon>Lophotrochozoa</taxon>
        <taxon>Mollusca</taxon>
        <taxon>Gastropoda</taxon>
        <taxon>Caenogastropoda</taxon>
        <taxon>Sorbeoconcha</taxon>
        <taxon>Cerithioidea</taxon>
        <taxon>Batillariidae</taxon>
        <taxon>Batillaria</taxon>
    </lineage>
</organism>
<name>A0ABD0JGX9_9CAEN</name>
<accession>A0ABD0JGX9</accession>
<dbReference type="Proteomes" id="UP001519460">
    <property type="component" value="Unassembled WGS sequence"/>
</dbReference>
<feature type="region of interest" description="Disordered" evidence="1">
    <location>
        <begin position="1"/>
        <end position="129"/>
    </location>
</feature>
<reference evidence="2 3" key="1">
    <citation type="journal article" date="2023" name="Sci. Data">
        <title>Genome assembly of the Korean intertidal mud-creeper Batillaria attramentaria.</title>
        <authorList>
            <person name="Patra A.K."/>
            <person name="Ho P.T."/>
            <person name="Jun S."/>
            <person name="Lee S.J."/>
            <person name="Kim Y."/>
            <person name="Won Y.J."/>
        </authorList>
    </citation>
    <scope>NUCLEOTIDE SEQUENCE [LARGE SCALE GENOMIC DNA]</scope>
    <source>
        <strain evidence="2">Wonlab-2016</strain>
    </source>
</reference>
<evidence type="ECO:0000313" key="3">
    <source>
        <dbReference type="Proteomes" id="UP001519460"/>
    </source>
</evidence>
<evidence type="ECO:0000313" key="2">
    <source>
        <dbReference type="EMBL" id="KAK7474169.1"/>
    </source>
</evidence>
<proteinExistence type="predicted"/>
<dbReference type="EMBL" id="JACVVK020000445">
    <property type="protein sequence ID" value="KAK7474169.1"/>
    <property type="molecule type" value="Genomic_DNA"/>
</dbReference>
<comment type="caution">
    <text evidence="2">The sequence shown here is derived from an EMBL/GenBank/DDBJ whole genome shotgun (WGS) entry which is preliminary data.</text>
</comment>
<dbReference type="AlphaFoldDB" id="A0ABD0JGX9"/>